<evidence type="ECO:0000256" key="2">
    <source>
        <dbReference type="ARBA" id="ARBA00004286"/>
    </source>
</evidence>
<dbReference type="SUPFAM" id="SSF54171">
    <property type="entry name" value="DNA-binding domain"/>
    <property type="match status" value="1"/>
</dbReference>
<evidence type="ECO:0000256" key="8">
    <source>
        <dbReference type="ARBA" id="ARBA00023242"/>
    </source>
</evidence>
<dbReference type="GO" id="GO:0065003">
    <property type="term" value="P:protein-containing complex assembly"/>
    <property type="evidence" value="ECO:0007669"/>
    <property type="project" value="Ensembl"/>
</dbReference>
<keyword evidence="6" id="KW-0238">DNA-binding</keyword>
<dbReference type="PANTHER" id="PTHR12396:SF5">
    <property type="entry name" value="METHYL-CPG-BINDING DOMAIN PROTEIN 2"/>
    <property type="match status" value="1"/>
</dbReference>
<dbReference type="GO" id="GO:0042127">
    <property type="term" value="P:regulation of cell population proliferation"/>
    <property type="evidence" value="ECO:0007669"/>
    <property type="project" value="Ensembl"/>
</dbReference>
<evidence type="ECO:0000313" key="11">
    <source>
        <dbReference type="Ensembl" id="ENSPTRP00000049369.3"/>
    </source>
</evidence>
<dbReference type="Bgee" id="ENSPTRG00000010033">
    <property type="expression patterns" value="Expressed in fibroblast and 21 other cell types or tissues"/>
</dbReference>
<reference evidence="11 12" key="1">
    <citation type="journal article" date="2005" name="Nature">
        <title>Initial sequence of the chimpanzee genome and comparison with the human genome.</title>
        <authorList>
            <consortium name="Chimpanzee sequencing and analysis consortium"/>
        </authorList>
    </citation>
    <scope>NUCLEOTIDE SEQUENCE [LARGE SCALE GENOMIC DNA]</scope>
</reference>
<dbReference type="PROSITE" id="PS50982">
    <property type="entry name" value="MBD"/>
    <property type="match status" value="1"/>
</dbReference>
<dbReference type="InterPro" id="IPR025884">
    <property type="entry name" value="MeCpG-bd_2/3_C_dom"/>
</dbReference>
<dbReference type="GO" id="GO:0042802">
    <property type="term" value="F:identical protein binding"/>
    <property type="evidence" value="ECO:0007669"/>
    <property type="project" value="Ensembl"/>
</dbReference>
<dbReference type="GO" id="GO:0030177">
    <property type="term" value="P:positive regulation of Wnt signaling pathway"/>
    <property type="evidence" value="ECO:0007669"/>
    <property type="project" value="Ensembl"/>
</dbReference>
<evidence type="ECO:0000259" key="10">
    <source>
        <dbReference type="PROSITE" id="PS50982"/>
    </source>
</evidence>
<dbReference type="GO" id="GO:0016055">
    <property type="term" value="P:Wnt signaling pathway"/>
    <property type="evidence" value="ECO:0007669"/>
    <property type="project" value="Ensembl"/>
</dbReference>
<dbReference type="VGNC" id="VGNC:13268">
    <property type="gene designation" value="MBD2"/>
</dbReference>
<name>H2R6Q6_PANTR</name>
<dbReference type="Pfam" id="PF16564">
    <property type="entry name" value="MBDa"/>
    <property type="match status" value="1"/>
</dbReference>
<dbReference type="GO" id="GO:0035197">
    <property type="term" value="F:siRNA binding"/>
    <property type="evidence" value="ECO:0007669"/>
    <property type="project" value="Ensembl"/>
</dbReference>
<dbReference type="Pfam" id="PF01429">
    <property type="entry name" value="MBD"/>
    <property type="match status" value="1"/>
</dbReference>
<feature type="domain" description="MBD" evidence="10">
    <location>
        <begin position="116"/>
        <end position="184"/>
    </location>
</feature>
<protein>
    <submittedName>
        <fullName evidence="11">Methyl-CpG binding domain protein 2</fullName>
    </submittedName>
</protein>
<feature type="region of interest" description="Disordered" evidence="9">
    <location>
        <begin position="189"/>
        <end position="212"/>
    </location>
</feature>
<proteinExistence type="predicted"/>
<dbReference type="InterPro" id="IPR001739">
    <property type="entry name" value="Methyl_CpG_DNA-bd"/>
</dbReference>
<evidence type="ECO:0000313" key="13">
    <source>
        <dbReference type="VGNC" id="VGNC:13268"/>
    </source>
</evidence>
<dbReference type="InterPro" id="IPR016177">
    <property type="entry name" value="DNA-bd_dom_sf"/>
</dbReference>
<evidence type="ECO:0000256" key="9">
    <source>
        <dbReference type="SAM" id="MobiDB-lite"/>
    </source>
</evidence>
<dbReference type="GO" id="GO:0070742">
    <property type="term" value="F:C2H2 zinc finger domain binding"/>
    <property type="evidence" value="ECO:0007669"/>
    <property type="project" value="Ensembl"/>
</dbReference>
<dbReference type="AlphaFoldDB" id="H2R6Q6"/>
<keyword evidence="8" id="KW-0539">Nucleus</keyword>
<dbReference type="InParanoid" id="H2R6Q6"/>
<evidence type="ECO:0000313" key="12">
    <source>
        <dbReference type="Proteomes" id="UP000002277"/>
    </source>
</evidence>
<dbReference type="GO" id="GO:0008327">
    <property type="term" value="F:methyl-CpG binding"/>
    <property type="evidence" value="ECO:0000318"/>
    <property type="project" value="GO_Central"/>
</dbReference>
<evidence type="ECO:0000256" key="4">
    <source>
        <dbReference type="ARBA" id="ARBA00022553"/>
    </source>
</evidence>
<evidence type="ECO:0000256" key="5">
    <source>
        <dbReference type="ARBA" id="ARBA00023015"/>
    </source>
</evidence>
<feature type="compositionally biased region" description="Polar residues" evidence="9">
    <location>
        <begin position="200"/>
        <end position="212"/>
    </location>
</feature>
<dbReference type="GO" id="GO:0005829">
    <property type="term" value="C:cytosol"/>
    <property type="evidence" value="ECO:0007669"/>
    <property type="project" value="Ensembl"/>
</dbReference>
<feature type="compositionally biased region" description="Low complexity" evidence="9">
    <location>
        <begin position="74"/>
        <end position="94"/>
    </location>
</feature>
<accession>H2R6Q6</accession>
<evidence type="ECO:0000256" key="3">
    <source>
        <dbReference type="ARBA" id="ARBA00022454"/>
    </source>
</evidence>
<keyword evidence="7" id="KW-0804">Transcription</keyword>
<dbReference type="GO" id="GO:0005634">
    <property type="term" value="C:nucleus"/>
    <property type="evidence" value="ECO:0000318"/>
    <property type="project" value="GO_Central"/>
</dbReference>
<feature type="region of interest" description="Disordered" evidence="9">
    <location>
        <begin position="1"/>
        <end position="131"/>
    </location>
</feature>
<sequence length="382" mass="40800">MRAHPGGGRCCPEQEEGESAAGGSGAGGDSAIEQGGQGSTLVPSPLTMCREAAAAGRSLGVPPPADRRPGGRGRPLCAAPAATRGARAGRAAAPLRDPSFPSGSAGPGPRGPRATESGKRMDCPALPPGWKKEEVIRKSGLSAGKSDVYYFSPSGKKFRSKPQLARYLGNTVDLSSFDFRTGKMMPSKLQKNKQRLRNDPLNQNKGKPDLNTTLPIRQTASIFKQPVTKVTNHPSNKVKSDPQRMNEQPRQLFWEKRLQGLSASDVTEQIIKTMELPKGLQGVGPGSNDETLLSAVASALHTSSAPITGQVSAAVEKNPAVWLNTSQPLCKAFIVTDEDIRKQEERVQQVRKKLEEALMADILSRAADTEEMDIEMDSGDEA</sequence>
<dbReference type="Ensembl" id="ENSPTRT00000018412.4">
    <property type="protein sequence ID" value="ENSPTRP00000049369.3"/>
    <property type="gene ID" value="ENSPTRG00000010033.6"/>
</dbReference>
<dbReference type="SMART" id="SM00391">
    <property type="entry name" value="MBD"/>
    <property type="match status" value="1"/>
</dbReference>
<gene>
    <name evidence="11 13" type="primary">MBD2</name>
</gene>
<reference evidence="11" key="3">
    <citation type="submission" date="2025-09" db="UniProtKB">
        <authorList>
            <consortium name="Ensembl"/>
        </authorList>
    </citation>
    <scope>IDENTIFICATION</scope>
</reference>
<dbReference type="EMBL" id="AACZ04062469">
    <property type="status" value="NOT_ANNOTATED_CDS"/>
    <property type="molecule type" value="Genomic_DNA"/>
</dbReference>
<dbReference type="FunCoup" id="H2R6Q6">
    <property type="interactions" value="2313"/>
</dbReference>
<dbReference type="GeneTree" id="ENSGT00950000183005"/>
<dbReference type="InterPro" id="IPR032343">
    <property type="entry name" value="MBD2/MBD3_p55-bd"/>
</dbReference>
<dbReference type="PANTHER" id="PTHR12396">
    <property type="entry name" value="METHYL-CPG BINDING PROTEIN, MBD"/>
    <property type="match status" value="1"/>
</dbReference>
<reference evidence="11" key="2">
    <citation type="submission" date="2025-08" db="UniProtKB">
        <authorList>
            <consortium name="Ensembl"/>
        </authorList>
    </citation>
    <scope>IDENTIFICATION</scope>
</reference>
<dbReference type="GO" id="GO:0006346">
    <property type="term" value="P:DNA methylation-dependent constitutive heterochromatin formation"/>
    <property type="evidence" value="ECO:0000318"/>
    <property type="project" value="GO_Central"/>
</dbReference>
<evidence type="ECO:0000256" key="1">
    <source>
        <dbReference type="ARBA" id="ARBA00004123"/>
    </source>
</evidence>
<dbReference type="GO" id="GO:0003729">
    <property type="term" value="F:mRNA binding"/>
    <property type="evidence" value="ECO:0007669"/>
    <property type="project" value="Ensembl"/>
</dbReference>
<dbReference type="OMA" id="SGKMPHR"/>
<dbReference type="GO" id="GO:0000122">
    <property type="term" value="P:negative regulation of transcription by RNA polymerase II"/>
    <property type="evidence" value="ECO:0000318"/>
    <property type="project" value="GO_Central"/>
</dbReference>
<evidence type="ECO:0000256" key="6">
    <source>
        <dbReference type="ARBA" id="ARBA00023125"/>
    </source>
</evidence>
<dbReference type="HOGENOM" id="CLU_055454_0_0_1"/>
<dbReference type="CDD" id="cd01396">
    <property type="entry name" value="MeCP2_MBD"/>
    <property type="match status" value="1"/>
</dbReference>
<dbReference type="GO" id="GO:0016581">
    <property type="term" value="C:NuRD complex"/>
    <property type="evidence" value="ECO:0007669"/>
    <property type="project" value="Ensembl"/>
</dbReference>
<dbReference type="GO" id="GO:0042711">
    <property type="term" value="P:maternal behavior"/>
    <property type="evidence" value="ECO:0007669"/>
    <property type="project" value="Ensembl"/>
</dbReference>
<comment type="subcellular location">
    <subcellularLocation>
        <location evidence="2">Chromosome</location>
    </subcellularLocation>
    <subcellularLocation>
        <location evidence="1">Nucleus</location>
    </subcellularLocation>
</comment>
<dbReference type="Gene3D" id="3.30.890.10">
    <property type="entry name" value="Methyl-cpg-binding Protein 2, Chain A"/>
    <property type="match status" value="1"/>
</dbReference>
<evidence type="ECO:0000256" key="7">
    <source>
        <dbReference type="ARBA" id="ARBA00023163"/>
    </source>
</evidence>
<organism evidence="11 12">
    <name type="scientific">Pan troglodytes</name>
    <name type="common">Chimpanzee</name>
    <dbReference type="NCBI Taxonomy" id="9598"/>
    <lineage>
        <taxon>Eukaryota</taxon>
        <taxon>Metazoa</taxon>
        <taxon>Chordata</taxon>
        <taxon>Craniata</taxon>
        <taxon>Vertebrata</taxon>
        <taxon>Euteleostomi</taxon>
        <taxon>Mammalia</taxon>
        <taxon>Eutheria</taxon>
        <taxon>Euarchontoglires</taxon>
        <taxon>Primates</taxon>
        <taxon>Haplorrhini</taxon>
        <taxon>Catarrhini</taxon>
        <taxon>Hominidae</taxon>
        <taxon>Pan</taxon>
    </lineage>
</organism>
<dbReference type="GO" id="GO:0003682">
    <property type="term" value="F:chromatin binding"/>
    <property type="evidence" value="ECO:0007669"/>
    <property type="project" value="Ensembl"/>
</dbReference>
<keyword evidence="12" id="KW-1185">Reference proteome</keyword>
<dbReference type="Pfam" id="PF14048">
    <property type="entry name" value="MBD_C"/>
    <property type="match status" value="1"/>
</dbReference>
<dbReference type="Proteomes" id="UP000002277">
    <property type="component" value="Chromosome 18"/>
</dbReference>
<dbReference type="GO" id="GO:0000792">
    <property type="term" value="C:heterochromatin"/>
    <property type="evidence" value="ECO:0007669"/>
    <property type="project" value="Ensembl"/>
</dbReference>
<dbReference type="FunFam" id="3.30.890.10:FF:000003">
    <property type="entry name" value="methyl-CpG-binding domain protein 2"/>
    <property type="match status" value="1"/>
</dbReference>
<keyword evidence="3" id="KW-0158">Chromosome</keyword>
<keyword evidence="4" id="KW-0597">Phosphoprotein</keyword>
<keyword evidence="5" id="KW-0805">Transcription regulation</keyword>
<dbReference type="eggNOG" id="KOG4161">
    <property type="taxonomic scope" value="Eukaryota"/>
</dbReference>